<sequence length="494" mass="54888">MRLASVGLPHASKIFNVSTLNKNVLNAEYAVRGAIVIRADEINKQLQNNNHKFPFNDIVFCNIGNPQQLRQKPITFFRNVLSLVTSPELIDNAGLQQTLKPDVFQRARTILSGIDSGSTGAYTHSQGLPSIRKNVANFITRRDNIDDPELINPDSIFLTDGASPGVQNGLKALIRDHNDGIMIPIPQYPLYSASITLCGGQQVGYLLNEQDGWSLEVEELERSLKEATDKGINVRALVIINPGNPTGQVLSKSNMENVIDFCERRGVLLLADEVYQENVYHEKPFLSFLKVAEEMNKLDTVEMISYHSVSKGFLGECGRRGGYFHLSPAIDPGVRDQMYKLSSINLCPNVDGQIMVDLMVNPPKKGEESYEQYNDEKHQILSSLKRRAVKLVDTLNTLDGVSCQTAEGAMYAFPTITIPPKAVEEAKKKNIAPDAYYALCMLEEAGLCVVPGSGFGQKNGTYHFRTTFLPPEEKMDAVLTRVAVFHNNFMTRFA</sequence>
<evidence type="ECO:0000313" key="9">
    <source>
        <dbReference type="Proteomes" id="UP001431209"/>
    </source>
</evidence>
<keyword evidence="5" id="KW-0663">Pyridoxal phosphate</keyword>
<keyword evidence="3" id="KW-0032">Aminotransferase</keyword>
<dbReference type="Gene3D" id="3.40.640.10">
    <property type="entry name" value="Type I PLP-dependent aspartate aminotransferase-like (Major domain)"/>
    <property type="match status" value="1"/>
</dbReference>
<reference evidence="8 9" key="1">
    <citation type="submission" date="2024-03" db="EMBL/GenBank/DDBJ databases">
        <title>The Acrasis kona genome and developmental transcriptomes reveal deep origins of eukaryotic multicellular pathways.</title>
        <authorList>
            <person name="Sheikh S."/>
            <person name="Fu C.-J."/>
            <person name="Brown M.W."/>
            <person name="Baldauf S.L."/>
        </authorList>
    </citation>
    <scope>NUCLEOTIDE SEQUENCE [LARGE SCALE GENOMIC DNA]</scope>
    <source>
        <strain evidence="8 9">ATCC MYA-3509</strain>
    </source>
</reference>
<evidence type="ECO:0000256" key="3">
    <source>
        <dbReference type="ARBA" id="ARBA00022576"/>
    </source>
</evidence>
<dbReference type="Gene3D" id="3.90.1150.10">
    <property type="entry name" value="Aspartate Aminotransferase, domain 1"/>
    <property type="match status" value="1"/>
</dbReference>
<accession>A0AAW2YU48</accession>
<dbReference type="InterPro" id="IPR004839">
    <property type="entry name" value="Aminotransferase_I/II_large"/>
</dbReference>
<gene>
    <name evidence="8" type="ORF">AKO1_007103</name>
</gene>
<evidence type="ECO:0000256" key="4">
    <source>
        <dbReference type="ARBA" id="ARBA00022679"/>
    </source>
</evidence>
<comment type="similarity">
    <text evidence="6">Belongs to the class-I pyridoxal-phosphate-dependent aminotransferase family. Alanine aminotransferase subfamily.</text>
</comment>
<proteinExistence type="inferred from homology"/>
<dbReference type="InterPro" id="IPR045088">
    <property type="entry name" value="ALAT1/2-like"/>
</dbReference>
<feature type="domain" description="Aminotransferase class I/classII large" evidence="7">
    <location>
        <begin position="113"/>
        <end position="481"/>
    </location>
</feature>
<dbReference type="Pfam" id="PF00155">
    <property type="entry name" value="Aminotran_1_2"/>
    <property type="match status" value="1"/>
</dbReference>
<protein>
    <submittedName>
        <fullName evidence="8">Alanine transaminase</fullName>
    </submittedName>
</protein>
<dbReference type="InterPro" id="IPR015422">
    <property type="entry name" value="PyrdxlP-dep_Trfase_small"/>
</dbReference>
<dbReference type="InterPro" id="IPR015424">
    <property type="entry name" value="PyrdxlP-dep_Trfase"/>
</dbReference>
<evidence type="ECO:0000256" key="6">
    <source>
        <dbReference type="ARBA" id="ARBA00025785"/>
    </source>
</evidence>
<dbReference type="FunFam" id="3.40.640.10:FF:000012">
    <property type="entry name" value="alanine aminotransferase 2"/>
    <property type="match status" value="1"/>
</dbReference>
<dbReference type="AlphaFoldDB" id="A0AAW2YU48"/>
<dbReference type="EMBL" id="JAOPGA020000651">
    <property type="protein sequence ID" value="KAL0480315.1"/>
    <property type="molecule type" value="Genomic_DNA"/>
</dbReference>
<evidence type="ECO:0000259" key="7">
    <source>
        <dbReference type="Pfam" id="PF00155"/>
    </source>
</evidence>
<evidence type="ECO:0000256" key="5">
    <source>
        <dbReference type="ARBA" id="ARBA00022898"/>
    </source>
</evidence>
<comment type="subunit">
    <text evidence="2">Homodimer.</text>
</comment>
<evidence type="ECO:0000256" key="1">
    <source>
        <dbReference type="ARBA" id="ARBA00001933"/>
    </source>
</evidence>
<comment type="caution">
    <text evidence="8">The sequence shown here is derived from an EMBL/GenBank/DDBJ whole genome shotgun (WGS) entry which is preliminary data.</text>
</comment>
<name>A0AAW2YU48_9EUKA</name>
<dbReference type="PANTHER" id="PTHR11751">
    <property type="entry name" value="ALANINE AMINOTRANSFERASE"/>
    <property type="match status" value="1"/>
</dbReference>
<evidence type="ECO:0000313" key="8">
    <source>
        <dbReference type="EMBL" id="KAL0480315.1"/>
    </source>
</evidence>
<dbReference type="PANTHER" id="PTHR11751:SF29">
    <property type="entry name" value="ALANINE TRANSAMINASE"/>
    <property type="match status" value="1"/>
</dbReference>
<dbReference type="SUPFAM" id="SSF53383">
    <property type="entry name" value="PLP-dependent transferases"/>
    <property type="match status" value="1"/>
</dbReference>
<dbReference type="FunFam" id="3.90.1150.10:FF:000010">
    <property type="entry name" value="Alanine aminotransferase 2"/>
    <property type="match status" value="1"/>
</dbReference>
<dbReference type="CDD" id="cd00609">
    <property type="entry name" value="AAT_like"/>
    <property type="match status" value="1"/>
</dbReference>
<comment type="cofactor">
    <cofactor evidence="1">
        <name>pyridoxal 5'-phosphate</name>
        <dbReference type="ChEBI" id="CHEBI:597326"/>
    </cofactor>
</comment>
<dbReference type="GO" id="GO:0030170">
    <property type="term" value="F:pyridoxal phosphate binding"/>
    <property type="evidence" value="ECO:0007669"/>
    <property type="project" value="InterPro"/>
</dbReference>
<keyword evidence="4" id="KW-0808">Transferase</keyword>
<dbReference type="Gene3D" id="1.10.287.1970">
    <property type="match status" value="1"/>
</dbReference>
<keyword evidence="9" id="KW-1185">Reference proteome</keyword>
<organism evidence="8 9">
    <name type="scientific">Acrasis kona</name>
    <dbReference type="NCBI Taxonomy" id="1008807"/>
    <lineage>
        <taxon>Eukaryota</taxon>
        <taxon>Discoba</taxon>
        <taxon>Heterolobosea</taxon>
        <taxon>Tetramitia</taxon>
        <taxon>Eutetramitia</taxon>
        <taxon>Acrasidae</taxon>
        <taxon>Acrasis</taxon>
    </lineage>
</organism>
<dbReference type="GO" id="GO:0008483">
    <property type="term" value="F:transaminase activity"/>
    <property type="evidence" value="ECO:0007669"/>
    <property type="project" value="UniProtKB-KW"/>
</dbReference>
<dbReference type="Proteomes" id="UP001431209">
    <property type="component" value="Unassembled WGS sequence"/>
</dbReference>
<evidence type="ECO:0000256" key="2">
    <source>
        <dbReference type="ARBA" id="ARBA00011738"/>
    </source>
</evidence>
<dbReference type="InterPro" id="IPR015421">
    <property type="entry name" value="PyrdxlP-dep_Trfase_major"/>
</dbReference>